<reference evidence="1 2" key="1">
    <citation type="submission" date="2021-06" db="EMBL/GenBank/DDBJ databases">
        <authorList>
            <person name="Kallberg Y."/>
            <person name="Tangrot J."/>
            <person name="Rosling A."/>
        </authorList>
    </citation>
    <scope>NUCLEOTIDE SEQUENCE [LARGE SCALE GENOMIC DNA]</scope>
    <source>
        <strain evidence="1 2">120-4 pot B 10/14</strain>
    </source>
</reference>
<sequence length="65" mass="7344">FTFLDYSIYTIDGEWGFTTTFYDTPPGLGNGTFLRIDSVAVFPETEYLSCRISSHFIRCIAICSS</sequence>
<protein>
    <submittedName>
        <fullName evidence="1">26652_t:CDS:1</fullName>
    </submittedName>
</protein>
<comment type="caution">
    <text evidence="1">The sequence shown here is derived from an EMBL/GenBank/DDBJ whole genome shotgun (WGS) entry which is preliminary data.</text>
</comment>
<gene>
    <name evidence="1" type="ORF">GMARGA_LOCUS16145</name>
</gene>
<dbReference type="EMBL" id="CAJVQB010011571">
    <property type="protein sequence ID" value="CAG8748691.1"/>
    <property type="molecule type" value="Genomic_DNA"/>
</dbReference>
<accession>A0ABN7VBZ9</accession>
<evidence type="ECO:0000313" key="1">
    <source>
        <dbReference type="EMBL" id="CAG8748691.1"/>
    </source>
</evidence>
<proteinExistence type="predicted"/>
<keyword evidence="2" id="KW-1185">Reference proteome</keyword>
<feature type="non-terminal residue" evidence="1">
    <location>
        <position position="1"/>
    </location>
</feature>
<name>A0ABN7VBZ9_GIGMA</name>
<evidence type="ECO:0000313" key="2">
    <source>
        <dbReference type="Proteomes" id="UP000789901"/>
    </source>
</evidence>
<dbReference type="Proteomes" id="UP000789901">
    <property type="component" value="Unassembled WGS sequence"/>
</dbReference>
<organism evidence="1 2">
    <name type="scientific">Gigaspora margarita</name>
    <dbReference type="NCBI Taxonomy" id="4874"/>
    <lineage>
        <taxon>Eukaryota</taxon>
        <taxon>Fungi</taxon>
        <taxon>Fungi incertae sedis</taxon>
        <taxon>Mucoromycota</taxon>
        <taxon>Glomeromycotina</taxon>
        <taxon>Glomeromycetes</taxon>
        <taxon>Diversisporales</taxon>
        <taxon>Gigasporaceae</taxon>
        <taxon>Gigaspora</taxon>
    </lineage>
</organism>